<evidence type="ECO:0000256" key="1">
    <source>
        <dbReference type="SAM" id="Phobius"/>
    </source>
</evidence>
<evidence type="ECO:0000313" key="2">
    <source>
        <dbReference type="EMBL" id="KAK7332989.1"/>
    </source>
</evidence>
<accession>A0AAN9QF62</accession>
<feature type="transmembrane region" description="Helical" evidence="1">
    <location>
        <begin position="53"/>
        <end position="72"/>
    </location>
</feature>
<protein>
    <submittedName>
        <fullName evidence="2">Uncharacterized protein</fullName>
    </submittedName>
</protein>
<keyword evidence="1" id="KW-0812">Transmembrane</keyword>
<organism evidence="2 3">
    <name type="scientific">Phaseolus coccineus</name>
    <name type="common">Scarlet runner bean</name>
    <name type="synonym">Phaseolus multiflorus</name>
    <dbReference type="NCBI Taxonomy" id="3886"/>
    <lineage>
        <taxon>Eukaryota</taxon>
        <taxon>Viridiplantae</taxon>
        <taxon>Streptophyta</taxon>
        <taxon>Embryophyta</taxon>
        <taxon>Tracheophyta</taxon>
        <taxon>Spermatophyta</taxon>
        <taxon>Magnoliopsida</taxon>
        <taxon>eudicotyledons</taxon>
        <taxon>Gunneridae</taxon>
        <taxon>Pentapetalae</taxon>
        <taxon>rosids</taxon>
        <taxon>fabids</taxon>
        <taxon>Fabales</taxon>
        <taxon>Fabaceae</taxon>
        <taxon>Papilionoideae</taxon>
        <taxon>50 kb inversion clade</taxon>
        <taxon>NPAAA clade</taxon>
        <taxon>indigoferoid/millettioid clade</taxon>
        <taxon>Phaseoleae</taxon>
        <taxon>Phaseolus</taxon>
    </lineage>
</organism>
<feature type="transmembrane region" description="Helical" evidence="1">
    <location>
        <begin position="12"/>
        <end position="33"/>
    </location>
</feature>
<name>A0AAN9QF62_PHACN</name>
<proteinExistence type="predicted"/>
<keyword evidence="1" id="KW-0472">Membrane</keyword>
<gene>
    <name evidence="2" type="ORF">VNO80_29749</name>
</gene>
<sequence length="79" mass="8970">MGLYISCVRPFLNFVYAVIGCVLTFTLAFRPGFLPLPYGVLVYKLYRHNKVGWVEGFECLFGTIISALISLFSQLSLER</sequence>
<dbReference type="EMBL" id="JAYMYR010000011">
    <property type="protein sequence ID" value="KAK7332989.1"/>
    <property type="molecule type" value="Genomic_DNA"/>
</dbReference>
<reference evidence="2 3" key="1">
    <citation type="submission" date="2024-01" db="EMBL/GenBank/DDBJ databases">
        <title>The genomes of 5 underutilized Papilionoideae crops provide insights into root nodulation and disease resistanc.</title>
        <authorList>
            <person name="Jiang F."/>
        </authorList>
    </citation>
    <scope>NUCLEOTIDE SEQUENCE [LARGE SCALE GENOMIC DNA]</scope>
    <source>
        <strain evidence="2">JINMINGXINNONG_FW02</strain>
        <tissue evidence="2">Leaves</tissue>
    </source>
</reference>
<dbReference type="AlphaFoldDB" id="A0AAN9QF62"/>
<keyword evidence="3" id="KW-1185">Reference proteome</keyword>
<comment type="caution">
    <text evidence="2">The sequence shown here is derived from an EMBL/GenBank/DDBJ whole genome shotgun (WGS) entry which is preliminary data.</text>
</comment>
<keyword evidence="1" id="KW-1133">Transmembrane helix</keyword>
<dbReference type="Proteomes" id="UP001374584">
    <property type="component" value="Unassembled WGS sequence"/>
</dbReference>
<evidence type="ECO:0000313" key="3">
    <source>
        <dbReference type="Proteomes" id="UP001374584"/>
    </source>
</evidence>